<feature type="chain" id="PRO_5041238037" evidence="1">
    <location>
        <begin position="18"/>
        <end position="312"/>
    </location>
</feature>
<keyword evidence="3" id="KW-1185">Reference proteome</keyword>
<keyword evidence="1" id="KW-0732">Signal</keyword>
<accession>A0AA43QKN1</accession>
<evidence type="ECO:0000313" key="3">
    <source>
        <dbReference type="Proteomes" id="UP001161017"/>
    </source>
</evidence>
<dbReference type="Proteomes" id="UP001161017">
    <property type="component" value="Unassembled WGS sequence"/>
</dbReference>
<reference evidence="2" key="1">
    <citation type="journal article" date="2023" name="Genome Biol. Evol.">
        <title>First Whole Genome Sequence and Flow Cytometry Genome Size Data for the Lichen-Forming Fungus Ramalina farinacea (Ascomycota).</title>
        <authorList>
            <person name="Llewellyn T."/>
            <person name="Mian S."/>
            <person name="Hill R."/>
            <person name="Leitch I.J."/>
            <person name="Gaya E."/>
        </authorList>
    </citation>
    <scope>NUCLEOTIDE SEQUENCE</scope>
    <source>
        <strain evidence="2">LIQ254RAFAR</strain>
    </source>
</reference>
<protein>
    <submittedName>
        <fullName evidence="2">Uncharacterized protein</fullName>
    </submittedName>
</protein>
<proteinExistence type="predicted"/>
<organism evidence="2 3">
    <name type="scientific">Ramalina farinacea</name>
    <dbReference type="NCBI Taxonomy" id="258253"/>
    <lineage>
        <taxon>Eukaryota</taxon>
        <taxon>Fungi</taxon>
        <taxon>Dikarya</taxon>
        <taxon>Ascomycota</taxon>
        <taxon>Pezizomycotina</taxon>
        <taxon>Lecanoromycetes</taxon>
        <taxon>OSLEUM clade</taxon>
        <taxon>Lecanoromycetidae</taxon>
        <taxon>Lecanorales</taxon>
        <taxon>Lecanorineae</taxon>
        <taxon>Ramalinaceae</taxon>
        <taxon>Ramalina</taxon>
    </lineage>
</organism>
<name>A0AA43QKN1_9LECA</name>
<comment type="caution">
    <text evidence="2">The sequence shown here is derived from an EMBL/GenBank/DDBJ whole genome shotgun (WGS) entry which is preliminary data.</text>
</comment>
<feature type="signal peptide" evidence="1">
    <location>
        <begin position="1"/>
        <end position="17"/>
    </location>
</feature>
<dbReference type="AlphaFoldDB" id="A0AA43QKN1"/>
<sequence length="312" mass="33350">MLPTILFPLTLALLTYALPSPAFIPITVSPGIPYTPPGHPPVSCTNTSTGISSQCFTNLTIPRYLTDWNISYSRELCAPTQTWSNCYLNYAYTTNISNTTTTSMAGFDGHPRPQLTAQNLTTAHDCSTLNGNSSTNGCPPPQLSLPKRASPQTFYSVLNIYNVHQHLFVWSQAIAANTSLAGINYLIEDSNGMVNPALDSATGLLQSVVARFGKSGPADAALVQLLYSPLLPPDPKRSRPTADIVGPNGETGTPQLTAQQWVPLLVTRLGQALQVAMADLATFEDLVKGGYYSDPGRLALVGQLETGLANPL</sequence>
<gene>
    <name evidence="2" type="ORF">OHK93_006777</name>
</gene>
<evidence type="ECO:0000313" key="2">
    <source>
        <dbReference type="EMBL" id="MDI1487507.1"/>
    </source>
</evidence>
<evidence type="ECO:0000256" key="1">
    <source>
        <dbReference type="SAM" id="SignalP"/>
    </source>
</evidence>
<dbReference type="EMBL" id="JAPUFD010000005">
    <property type="protein sequence ID" value="MDI1487507.1"/>
    <property type="molecule type" value="Genomic_DNA"/>
</dbReference>